<dbReference type="Proteomes" id="UP000194546">
    <property type="component" value="Unassembled WGS sequence"/>
</dbReference>
<dbReference type="EMBL" id="NBTY01000148">
    <property type="protein sequence ID" value="OTP69659.1"/>
    <property type="molecule type" value="Genomic_DNA"/>
</dbReference>
<reference evidence="2 3" key="1">
    <citation type="submission" date="2017-03" db="EMBL/GenBank/DDBJ databases">
        <title>Genome analysis of strain PAMC 26510.</title>
        <authorList>
            <person name="Oh H.-M."/>
            <person name="Yang J.-A."/>
        </authorList>
    </citation>
    <scope>NUCLEOTIDE SEQUENCE [LARGE SCALE GENOMIC DNA]</scope>
    <source>
        <strain evidence="2 3">PAMC 26510</strain>
    </source>
</reference>
<organism evidence="2 3">
    <name type="scientific">Caballeronia sordidicola</name>
    <name type="common">Burkholderia sordidicola</name>
    <dbReference type="NCBI Taxonomy" id="196367"/>
    <lineage>
        <taxon>Bacteria</taxon>
        <taxon>Pseudomonadati</taxon>
        <taxon>Pseudomonadota</taxon>
        <taxon>Betaproteobacteria</taxon>
        <taxon>Burkholderiales</taxon>
        <taxon>Burkholderiaceae</taxon>
        <taxon>Caballeronia</taxon>
    </lineage>
</organism>
<protein>
    <submittedName>
        <fullName evidence="2">Uncharacterized protein</fullName>
    </submittedName>
</protein>
<evidence type="ECO:0000313" key="3">
    <source>
        <dbReference type="Proteomes" id="UP000194546"/>
    </source>
</evidence>
<comment type="caution">
    <text evidence="2">The sequence shown here is derived from an EMBL/GenBank/DDBJ whole genome shotgun (WGS) entry which is preliminary data.</text>
</comment>
<accession>A0A242MEL3</accession>
<gene>
    <name evidence="2" type="ORF">PAMC26510_26790</name>
</gene>
<feature type="region of interest" description="Disordered" evidence="1">
    <location>
        <begin position="24"/>
        <end position="44"/>
    </location>
</feature>
<evidence type="ECO:0000313" key="2">
    <source>
        <dbReference type="EMBL" id="OTP69659.1"/>
    </source>
</evidence>
<name>A0A242MEL3_CABSO</name>
<proteinExistence type="predicted"/>
<dbReference type="AlphaFoldDB" id="A0A242MEL3"/>
<feature type="compositionally biased region" description="Basic and acidic residues" evidence="1">
    <location>
        <begin position="35"/>
        <end position="44"/>
    </location>
</feature>
<evidence type="ECO:0000256" key="1">
    <source>
        <dbReference type="SAM" id="MobiDB-lite"/>
    </source>
</evidence>
<sequence length="44" mass="5029">MEWKRFHKRLRTIAAPIKQGQSGFVWMRGGSAGKSPDEGEQRRG</sequence>